<keyword evidence="1" id="KW-0472">Membrane</keyword>
<gene>
    <name evidence="2" type="ORF">NM222_01420</name>
</gene>
<feature type="transmembrane region" description="Helical" evidence="1">
    <location>
        <begin position="30"/>
        <end position="49"/>
    </location>
</feature>
<dbReference type="EMBL" id="CP101412">
    <property type="protein sequence ID" value="WBB31166.1"/>
    <property type="molecule type" value="Genomic_DNA"/>
</dbReference>
<evidence type="ECO:0008006" key="4">
    <source>
        <dbReference type="Google" id="ProtNLM"/>
    </source>
</evidence>
<evidence type="ECO:0000313" key="3">
    <source>
        <dbReference type="Proteomes" id="UP001210690"/>
    </source>
</evidence>
<feature type="transmembrane region" description="Helical" evidence="1">
    <location>
        <begin position="174"/>
        <end position="200"/>
    </location>
</feature>
<reference evidence="2" key="1">
    <citation type="submission" date="2022-07" db="EMBL/GenBank/DDBJ databases">
        <title>Parvimonas micra travels from the subgingival sulcus of the human oral cavity to the colorectal adenocarcinoma.</title>
        <authorList>
            <person name="Conde-Perez K."/>
            <person name="Buetas E."/>
            <person name="Aja-Macaya P."/>
            <person name="Martin-De Arribas E."/>
            <person name="Iglesias-Corras I."/>
            <person name="Trigo-Tasende N."/>
            <person name="Nasser-Ali M."/>
            <person name="Estevez L.S."/>
            <person name="Rumbo-Feal S."/>
            <person name="Otero-Alen B."/>
            <person name="Noguera J.F."/>
            <person name="Concha A."/>
            <person name="Pardinas-Lopez S."/>
            <person name="Carda-Dieguez M."/>
            <person name="Gomez-Randulfe I."/>
            <person name="Martinez-Lago N."/>
            <person name="Ladra S."/>
            <person name="Aparicio L.A."/>
            <person name="Bou G."/>
            <person name="Mira A."/>
            <person name="Vallejo J.A."/>
            <person name="Poza M."/>
        </authorList>
    </citation>
    <scope>NUCLEOTIDE SEQUENCE</scope>
    <source>
        <strain evidence="2">PM102KC-G-1</strain>
    </source>
</reference>
<dbReference type="Proteomes" id="UP001210690">
    <property type="component" value="Chromosome"/>
</dbReference>
<organism evidence="2 3">
    <name type="scientific">Parvimonas micra</name>
    <dbReference type="NCBI Taxonomy" id="33033"/>
    <lineage>
        <taxon>Bacteria</taxon>
        <taxon>Bacillati</taxon>
        <taxon>Bacillota</taxon>
        <taxon>Tissierellia</taxon>
        <taxon>Tissierellales</taxon>
        <taxon>Peptoniphilaceae</taxon>
        <taxon>Parvimonas</taxon>
    </lineage>
</organism>
<keyword evidence="1" id="KW-0812">Transmembrane</keyword>
<dbReference type="RefSeq" id="WP_269755363.1">
    <property type="nucleotide sequence ID" value="NZ_CP101412.1"/>
</dbReference>
<protein>
    <recommendedName>
        <fullName evidence="4">MotA/TolQ/ExbB proton channel domain-containing protein</fullName>
    </recommendedName>
</protein>
<feature type="transmembrane region" description="Helical" evidence="1">
    <location>
        <begin position="55"/>
        <end position="77"/>
    </location>
</feature>
<evidence type="ECO:0000256" key="1">
    <source>
        <dbReference type="SAM" id="Phobius"/>
    </source>
</evidence>
<feature type="transmembrane region" description="Helical" evidence="1">
    <location>
        <begin position="134"/>
        <end position="154"/>
    </location>
</feature>
<name>A0AAX3K7H2_9FIRM</name>
<accession>A0AAX3K7H2</accession>
<evidence type="ECO:0000313" key="2">
    <source>
        <dbReference type="EMBL" id="WBB31166.1"/>
    </source>
</evidence>
<sequence>MNNNKINSPNDIYKLFRTEFCKKLIILEKLSGFCLLIILIVPAVLLYFFESKKYHNFFLFTILFILQFVIEIVFNIITNNKKIKEKAEKTIIEIFKENIIELNYNTISLIQYKTEQLYNPFFLKKELFLSYKGTFNYLIGLITGIFSTIIASIIKDEVYTKNFYKNLETLIITFSNLSFFIINIFFCFYCIYSVIVSFLANPFLKKIYTETLNDISFKLKLEEYNKINEEKVKKPENNLNKIKVKINFKKRKKIDNDSTLNNPIKQKISYFYYQKQNRLNNKNR</sequence>
<dbReference type="AlphaFoldDB" id="A0AAX3K7H2"/>
<proteinExistence type="predicted"/>
<keyword evidence="1" id="KW-1133">Transmembrane helix</keyword>